<gene>
    <name evidence="1" type="ORF">BDV96DRAFT_578595</name>
</gene>
<evidence type="ECO:0000313" key="1">
    <source>
        <dbReference type="EMBL" id="KAF2113248.1"/>
    </source>
</evidence>
<protein>
    <submittedName>
        <fullName evidence="1">Mitochondrial ribosomal protein subunit-domain-containing protein</fullName>
    </submittedName>
</protein>
<proteinExistence type="predicted"/>
<name>A0A6A5Z4A1_9PLEO</name>
<keyword evidence="1" id="KW-0687">Ribonucleoprotein</keyword>
<dbReference type="AlphaFoldDB" id="A0A6A5Z4A1"/>
<dbReference type="PANTHER" id="PTHR28058:SF1">
    <property type="entry name" value="SMALL RIBOSOMAL SUBUNIT PROTEIN BS1M"/>
    <property type="match status" value="1"/>
</dbReference>
<dbReference type="PANTHER" id="PTHR28058">
    <property type="entry name" value="37S RIBOSOMAL PROTEIN MRP51, MITOCHONDRIAL"/>
    <property type="match status" value="1"/>
</dbReference>
<evidence type="ECO:0000313" key="2">
    <source>
        <dbReference type="Proteomes" id="UP000799770"/>
    </source>
</evidence>
<reference evidence="1" key="1">
    <citation type="journal article" date="2020" name="Stud. Mycol.">
        <title>101 Dothideomycetes genomes: a test case for predicting lifestyles and emergence of pathogens.</title>
        <authorList>
            <person name="Haridas S."/>
            <person name="Albert R."/>
            <person name="Binder M."/>
            <person name="Bloem J."/>
            <person name="Labutti K."/>
            <person name="Salamov A."/>
            <person name="Andreopoulos B."/>
            <person name="Baker S."/>
            <person name="Barry K."/>
            <person name="Bills G."/>
            <person name="Bluhm B."/>
            <person name="Cannon C."/>
            <person name="Castanera R."/>
            <person name="Culley D."/>
            <person name="Daum C."/>
            <person name="Ezra D."/>
            <person name="Gonzalez J."/>
            <person name="Henrissat B."/>
            <person name="Kuo A."/>
            <person name="Liang C."/>
            <person name="Lipzen A."/>
            <person name="Lutzoni F."/>
            <person name="Magnuson J."/>
            <person name="Mondo S."/>
            <person name="Nolan M."/>
            <person name="Ohm R."/>
            <person name="Pangilinan J."/>
            <person name="Park H.-J."/>
            <person name="Ramirez L."/>
            <person name="Alfaro M."/>
            <person name="Sun H."/>
            <person name="Tritt A."/>
            <person name="Yoshinaga Y."/>
            <person name="Zwiers L.-H."/>
            <person name="Turgeon B."/>
            <person name="Goodwin S."/>
            <person name="Spatafora J."/>
            <person name="Crous P."/>
            <person name="Grigoriev I."/>
        </authorList>
    </citation>
    <scope>NUCLEOTIDE SEQUENCE</scope>
    <source>
        <strain evidence="1">CBS 627.86</strain>
    </source>
</reference>
<dbReference type="OrthoDB" id="3913595at2759"/>
<dbReference type="GO" id="GO:0070124">
    <property type="term" value="P:mitochondrial translational initiation"/>
    <property type="evidence" value="ECO:0007669"/>
    <property type="project" value="TreeGrafter"/>
</dbReference>
<accession>A0A6A5Z4A1</accession>
<dbReference type="EMBL" id="ML977328">
    <property type="protein sequence ID" value="KAF2113248.1"/>
    <property type="molecule type" value="Genomic_DNA"/>
</dbReference>
<dbReference type="GO" id="GO:0005763">
    <property type="term" value="C:mitochondrial small ribosomal subunit"/>
    <property type="evidence" value="ECO:0007669"/>
    <property type="project" value="TreeGrafter"/>
</dbReference>
<dbReference type="Pfam" id="PF11709">
    <property type="entry name" value="Mit_ribos_Mrp51"/>
    <property type="match status" value="2"/>
</dbReference>
<organism evidence="1 2">
    <name type="scientific">Lophiotrema nucula</name>
    <dbReference type="NCBI Taxonomy" id="690887"/>
    <lineage>
        <taxon>Eukaryota</taxon>
        <taxon>Fungi</taxon>
        <taxon>Dikarya</taxon>
        <taxon>Ascomycota</taxon>
        <taxon>Pezizomycotina</taxon>
        <taxon>Dothideomycetes</taxon>
        <taxon>Pleosporomycetidae</taxon>
        <taxon>Pleosporales</taxon>
        <taxon>Lophiotremataceae</taxon>
        <taxon>Lophiotrema</taxon>
    </lineage>
</organism>
<sequence>MPPRPARRIFEQRLKSSPTSNLLRNSRLFSLPNPLPTPPVAEASGADALRASNTATLPYPTHQAIVTTPSSLARGDWGLKRPLPSRSRLVQTSKPVLKVHQLDTIEQITDFDSAADHVRTREKWAEMHAPMVRYKSNTSAVDSSIRPKSAFDTSSDVTAYDDPATLDEAGQRLVALKENIEENAREVALKQTIEGIARQELMRVESSKEIREGIINEGLEQPKWIPSSAKVQVDKEYNRTSRWRHEGPWLPGMGADAFMDFLTNQLAGRKKDFNEYLVAYVKNEIYTGRRALFEERRKKDPEILPLDPDEANEIMKTNEAEWSIFTPEEITARIKQLRAECAESPITSTLVKNLIIPFLRLPPMVTNYSDFRSHGDVQGLKFTDNCIPSSTHPSAGLGYLRTKSYLGNHPILGPQEHPAPIAARVLQPRVHGLARDRTAKLGIGGFVVDDEHSSIDTSMSNPQQAGRDVQTIDIDTPGGKKIQVEPRYASITPDGRVHVSVHRRSGGEVSVAKGWLEDLPPVRENEVVEPLDLSAFGKSGVKELDDATAAAANGDPKVEDQLRQFMSVMPEALKSEAVKAPEVKELP</sequence>
<dbReference type="GO" id="GO:0003735">
    <property type="term" value="F:structural constituent of ribosome"/>
    <property type="evidence" value="ECO:0007669"/>
    <property type="project" value="TreeGrafter"/>
</dbReference>
<keyword evidence="1" id="KW-0689">Ribosomal protein</keyword>
<dbReference type="InterPro" id="IPR016712">
    <property type="entry name" value="Rbsml_bS1m-like"/>
</dbReference>
<keyword evidence="2" id="KW-1185">Reference proteome</keyword>
<dbReference type="Proteomes" id="UP000799770">
    <property type="component" value="Unassembled WGS sequence"/>
</dbReference>